<dbReference type="AlphaFoldDB" id="A0A397TQG9"/>
<dbReference type="Proteomes" id="UP000266673">
    <property type="component" value="Unassembled WGS sequence"/>
</dbReference>
<accession>A0A397TQG9</accession>
<dbReference type="Pfam" id="PF07534">
    <property type="entry name" value="TLD"/>
    <property type="match status" value="1"/>
</dbReference>
<dbReference type="EMBL" id="QKWP01004231">
    <property type="protein sequence ID" value="RIB00432.1"/>
    <property type="molecule type" value="Genomic_DNA"/>
</dbReference>
<dbReference type="OrthoDB" id="5430411at2759"/>
<protein>
    <recommendedName>
        <fullName evidence="1">TLDc domain-containing protein</fullName>
    </recommendedName>
</protein>
<feature type="non-terminal residue" evidence="2">
    <location>
        <position position="1"/>
    </location>
</feature>
<gene>
    <name evidence="2" type="ORF">C2G38_2234326</name>
</gene>
<dbReference type="Pfam" id="PF07707">
    <property type="entry name" value="BACK"/>
    <property type="match status" value="1"/>
</dbReference>
<sequence length="379" mass="44963">DLETYLIESKSSWLRLHFSHVYQKSFQNDKLHEFQKWCNDNIVKYPDKFFDSEDFTSIKENALVSIIKRDNLQMKEANIWKHVIKWGIAQNSDLPSDLKNWTNENFLTLKNILKNCLPHIRYFQMSAEDIIDNVRPYQQILEKDLWDDIAIKLILWDDISIKLMLPSRQVDSIILPPRIILPPKLPTRMTESFSLIINESHATEIASWVDRKDNTYPIINNPYEFKLLFRGTRDGFTADSFWKLCDKQTHLVIVMKVKDTDEILGGYNPIGWVRPSDDYCIYKDCKDSFIFSLKNETIQNSILSRVQDPGRAIISWKNYGPYFGYDLAMKNNFNENENCYAIHMYYKRHIRDESMYGNVNYSPFSVEEYEIFQISKKTF</sequence>
<evidence type="ECO:0000259" key="1">
    <source>
        <dbReference type="PROSITE" id="PS51886"/>
    </source>
</evidence>
<evidence type="ECO:0000313" key="3">
    <source>
        <dbReference type="Proteomes" id="UP000266673"/>
    </source>
</evidence>
<dbReference type="InterPro" id="IPR006571">
    <property type="entry name" value="TLDc_dom"/>
</dbReference>
<dbReference type="Gene3D" id="1.25.40.420">
    <property type="match status" value="1"/>
</dbReference>
<dbReference type="PANTHER" id="PTHR45774:SF3">
    <property type="entry name" value="BTB (POZ) DOMAIN-CONTAINING 2B-RELATED"/>
    <property type="match status" value="1"/>
</dbReference>
<name>A0A397TQG9_9GLOM</name>
<proteinExistence type="predicted"/>
<organism evidence="2 3">
    <name type="scientific">Gigaspora rosea</name>
    <dbReference type="NCBI Taxonomy" id="44941"/>
    <lineage>
        <taxon>Eukaryota</taxon>
        <taxon>Fungi</taxon>
        <taxon>Fungi incertae sedis</taxon>
        <taxon>Mucoromycota</taxon>
        <taxon>Glomeromycotina</taxon>
        <taxon>Glomeromycetes</taxon>
        <taxon>Diversisporales</taxon>
        <taxon>Gigasporaceae</taxon>
        <taxon>Gigaspora</taxon>
    </lineage>
</organism>
<feature type="domain" description="TLDc" evidence="1">
    <location>
        <begin position="195"/>
        <end position="375"/>
    </location>
</feature>
<comment type="caution">
    <text evidence="2">The sequence shown here is derived from an EMBL/GenBank/DDBJ whole genome shotgun (WGS) entry which is preliminary data.</text>
</comment>
<dbReference type="InterPro" id="IPR011705">
    <property type="entry name" value="BACK"/>
</dbReference>
<keyword evidence="3" id="KW-1185">Reference proteome</keyword>
<reference evidence="2 3" key="1">
    <citation type="submission" date="2018-06" db="EMBL/GenBank/DDBJ databases">
        <title>Comparative genomics reveals the genomic features of Rhizophagus irregularis, R. cerebriforme, R. diaphanum and Gigaspora rosea, and their symbiotic lifestyle signature.</title>
        <authorList>
            <person name="Morin E."/>
            <person name="San Clemente H."/>
            <person name="Chen E.C.H."/>
            <person name="De La Providencia I."/>
            <person name="Hainaut M."/>
            <person name="Kuo A."/>
            <person name="Kohler A."/>
            <person name="Murat C."/>
            <person name="Tang N."/>
            <person name="Roy S."/>
            <person name="Loubradou J."/>
            <person name="Henrissat B."/>
            <person name="Grigoriev I.V."/>
            <person name="Corradi N."/>
            <person name="Roux C."/>
            <person name="Martin F.M."/>
        </authorList>
    </citation>
    <scope>NUCLEOTIDE SEQUENCE [LARGE SCALE GENOMIC DNA]</scope>
    <source>
        <strain evidence="2 3">DAOM 194757</strain>
    </source>
</reference>
<evidence type="ECO:0000313" key="2">
    <source>
        <dbReference type="EMBL" id="RIB00432.1"/>
    </source>
</evidence>
<dbReference type="PROSITE" id="PS51886">
    <property type="entry name" value="TLDC"/>
    <property type="match status" value="1"/>
</dbReference>
<dbReference type="PANTHER" id="PTHR45774">
    <property type="entry name" value="BTB/POZ DOMAIN-CONTAINING"/>
    <property type="match status" value="1"/>
</dbReference>